<dbReference type="Gene3D" id="1.10.3210.10">
    <property type="entry name" value="Hypothetical protein af1432"/>
    <property type="match status" value="1"/>
</dbReference>
<dbReference type="RefSeq" id="WP_200351768.1">
    <property type="nucleotide sequence ID" value="NZ_BAABHZ010000006.1"/>
</dbReference>
<sequence>MSDYTTNGYLISLLQKAASDTSHSDHSDAKAYYAKFRALEVEFFEKVHPFVDVGLAMNEAKISDGAVSNVFTVHGCRHISDLIKSLDKLSKETSGQSDTPITVLEAYILLCAAHVHDAANVLKREGHPERCNEVIIKYKELFISSACQQIYDVARVHGGRHPDFGKDTFRSLNVDSIKPPRLLLLAAFLRLGDELSENEERVPQPVVAHHEISDRSKLAHAYAKCFNSFELRGEALYIVFGVYPSEHNLSVTIDDKKISFYDFLEEKINVIDKESRYCSQYARPAFHISKINVTVRKYKTERPSQVEISEEFTLSLNHGYPDLDHSLCQRSPELTQKKIMTLAECFSVGARDTVPVLSIGKKGPFATILGYLKK</sequence>
<dbReference type="Proteomes" id="UP000600139">
    <property type="component" value="Unassembled WGS sequence"/>
</dbReference>
<feature type="domain" description="HD-CE" evidence="1">
    <location>
        <begin position="71"/>
        <end position="231"/>
    </location>
</feature>
<dbReference type="EMBL" id="JAENIK010000011">
    <property type="protein sequence ID" value="MBK1816843.1"/>
    <property type="molecule type" value="Genomic_DNA"/>
</dbReference>
<protein>
    <recommendedName>
        <fullName evidence="1">HD-CE domain-containing protein</fullName>
    </recommendedName>
</protein>
<accession>A0A934R1U7</accession>
<evidence type="ECO:0000313" key="2">
    <source>
        <dbReference type="EMBL" id="MBK1816843.1"/>
    </source>
</evidence>
<gene>
    <name evidence="2" type="ORF">JIN84_14555</name>
</gene>
<organism evidence="2 3">
    <name type="scientific">Luteolibacter yonseiensis</name>
    <dbReference type="NCBI Taxonomy" id="1144680"/>
    <lineage>
        <taxon>Bacteria</taxon>
        <taxon>Pseudomonadati</taxon>
        <taxon>Verrucomicrobiota</taxon>
        <taxon>Verrucomicrobiia</taxon>
        <taxon>Verrucomicrobiales</taxon>
        <taxon>Verrucomicrobiaceae</taxon>
        <taxon>Luteolibacter</taxon>
    </lineage>
</organism>
<comment type="caution">
    <text evidence="2">The sequence shown here is derived from an EMBL/GenBank/DDBJ whole genome shotgun (WGS) entry which is preliminary data.</text>
</comment>
<name>A0A934R1U7_9BACT</name>
<proteinExistence type="predicted"/>
<evidence type="ECO:0000313" key="3">
    <source>
        <dbReference type="Proteomes" id="UP000600139"/>
    </source>
</evidence>
<evidence type="ECO:0000259" key="1">
    <source>
        <dbReference type="Pfam" id="PF24391"/>
    </source>
</evidence>
<dbReference type="InterPro" id="IPR056471">
    <property type="entry name" value="HD-CE"/>
</dbReference>
<dbReference type="Pfam" id="PF24391">
    <property type="entry name" value="HD-CE"/>
    <property type="match status" value="1"/>
</dbReference>
<keyword evidence="3" id="KW-1185">Reference proteome</keyword>
<reference evidence="2" key="1">
    <citation type="submission" date="2021-01" db="EMBL/GenBank/DDBJ databases">
        <title>Modified the classification status of verrucomicrobia.</title>
        <authorList>
            <person name="Feng X."/>
        </authorList>
    </citation>
    <scope>NUCLEOTIDE SEQUENCE</scope>
    <source>
        <strain evidence="2">JCM 18052</strain>
    </source>
</reference>
<dbReference type="AlphaFoldDB" id="A0A934R1U7"/>